<dbReference type="Pfam" id="PF03692">
    <property type="entry name" value="CxxCxxCC"/>
    <property type="match status" value="1"/>
</dbReference>
<name>A0A9D9DP84_9BACT</name>
<dbReference type="AlphaFoldDB" id="A0A9D9DP84"/>
<dbReference type="EMBL" id="JADIND010000055">
    <property type="protein sequence ID" value="MBO8430260.1"/>
    <property type="molecule type" value="Genomic_DNA"/>
</dbReference>
<dbReference type="InterPro" id="IPR005358">
    <property type="entry name" value="Puta_zinc/iron-chelating_dom"/>
</dbReference>
<gene>
    <name evidence="1" type="ORF">IAC76_02625</name>
</gene>
<protein>
    <submittedName>
        <fullName evidence="1">YkgJ family cysteine cluster protein</fullName>
    </submittedName>
</protein>
<proteinExistence type="predicted"/>
<evidence type="ECO:0000313" key="1">
    <source>
        <dbReference type="EMBL" id="MBO8430260.1"/>
    </source>
</evidence>
<reference evidence="1" key="2">
    <citation type="journal article" date="2021" name="PeerJ">
        <title>Extensive microbial diversity within the chicken gut microbiome revealed by metagenomics and culture.</title>
        <authorList>
            <person name="Gilroy R."/>
            <person name="Ravi A."/>
            <person name="Getino M."/>
            <person name="Pursley I."/>
            <person name="Horton D.L."/>
            <person name="Alikhan N.F."/>
            <person name="Baker D."/>
            <person name="Gharbi K."/>
            <person name="Hall N."/>
            <person name="Watson M."/>
            <person name="Adriaenssens E.M."/>
            <person name="Foster-Nyarko E."/>
            <person name="Jarju S."/>
            <person name="Secka A."/>
            <person name="Antonio M."/>
            <person name="Oren A."/>
            <person name="Chaudhuri R.R."/>
            <person name="La Ragione R."/>
            <person name="Hildebrand F."/>
            <person name="Pallen M.J."/>
        </authorList>
    </citation>
    <scope>NUCLEOTIDE SEQUENCE</scope>
    <source>
        <strain evidence="1">10192</strain>
    </source>
</reference>
<sequence>MEDILLKIRKFVLSKILGRKYYRTGKCNACGKCCTKIYVKHYKHVIQDEEEFKKLQFLHRFYTYLKVIDKDETGLVFECTNLDPETHKCKIHKTRPGICRRYPQEELFSMGGALSEDCGYKMVPIESFAEVFAKTKKKRKNSPTV</sequence>
<accession>A0A9D9DP84</accession>
<evidence type="ECO:0000313" key="2">
    <source>
        <dbReference type="Proteomes" id="UP000823632"/>
    </source>
</evidence>
<comment type="caution">
    <text evidence="1">The sequence shown here is derived from an EMBL/GenBank/DDBJ whole genome shotgun (WGS) entry which is preliminary data.</text>
</comment>
<organism evidence="1 2">
    <name type="scientific">Candidatus Scatousia excrementipullorum</name>
    <dbReference type="NCBI Taxonomy" id="2840936"/>
    <lineage>
        <taxon>Bacteria</taxon>
        <taxon>Candidatus Scatousia</taxon>
    </lineage>
</organism>
<reference evidence="1" key="1">
    <citation type="submission" date="2020-10" db="EMBL/GenBank/DDBJ databases">
        <authorList>
            <person name="Gilroy R."/>
        </authorList>
    </citation>
    <scope>NUCLEOTIDE SEQUENCE</scope>
    <source>
        <strain evidence="1">10192</strain>
    </source>
</reference>
<dbReference type="Proteomes" id="UP000823632">
    <property type="component" value="Unassembled WGS sequence"/>
</dbReference>